<proteinExistence type="inferred from homology"/>
<name>A0A069E1B0_9PROT</name>
<evidence type="ECO:0000256" key="3">
    <source>
        <dbReference type="ARBA" id="ARBA00022438"/>
    </source>
</evidence>
<keyword evidence="13" id="KW-0732">Signal</keyword>
<dbReference type="GO" id="GO:0008270">
    <property type="term" value="F:zinc ion binding"/>
    <property type="evidence" value="ECO:0007669"/>
    <property type="project" value="UniProtKB-UniRule"/>
</dbReference>
<comment type="similarity">
    <text evidence="2 12">Belongs to the peptidase M1 family.</text>
</comment>
<evidence type="ECO:0000256" key="8">
    <source>
        <dbReference type="ARBA" id="ARBA00023049"/>
    </source>
</evidence>
<accession>A0A069E1B0</accession>
<dbReference type="PANTHER" id="PTHR11533">
    <property type="entry name" value="PROTEASE M1 ZINC METALLOPROTEASE"/>
    <property type="match status" value="1"/>
</dbReference>
<protein>
    <recommendedName>
        <fullName evidence="12">Aminopeptidase</fullName>
        <ecNumber evidence="12">3.4.11.-</ecNumber>
    </recommendedName>
</protein>
<dbReference type="InterPro" id="IPR034016">
    <property type="entry name" value="M1_APN-typ"/>
</dbReference>
<dbReference type="GO" id="GO:0016020">
    <property type="term" value="C:membrane"/>
    <property type="evidence" value="ECO:0007669"/>
    <property type="project" value="TreeGrafter"/>
</dbReference>
<evidence type="ECO:0000256" key="11">
    <source>
        <dbReference type="PIRSR" id="PIRSR634016-4"/>
    </source>
</evidence>
<feature type="binding site" evidence="10">
    <location>
        <position position="337"/>
    </location>
    <ligand>
        <name>Zn(2+)</name>
        <dbReference type="ChEBI" id="CHEBI:29105"/>
        <note>catalytic</note>
    </ligand>
</feature>
<dbReference type="CDD" id="cd09601">
    <property type="entry name" value="M1_APN-Q_like"/>
    <property type="match status" value="1"/>
</dbReference>
<keyword evidence="8 12" id="KW-0482">Metalloprotease</keyword>
<feature type="domain" description="ERAP1-like C-terminal" evidence="15">
    <location>
        <begin position="564"/>
        <end position="868"/>
    </location>
</feature>
<evidence type="ECO:0000256" key="1">
    <source>
        <dbReference type="ARBA" id="ARBA00000098"/>
    </source>
</evidence>
<dbReference type="InterPro" id="IPR001930">
    <property type="entry name" value="Peptidase_M1"/>
</dbReference>
<dbReference type="RefSeq" id="WP_035573525.1">
    <property type="nucleotide sequence ID" value="NZ_ARYH01000003.1"/>
</dbReference>
<dbReference type="Pfam" id="PF01433">
    <property type="entry name" value="Peptidase_M1"/>
    <property type="match status" value="1"/>
</dbReference>
<feature type="signal peptide" evidence="13">
    <location>
        <begin position="1"/>
        <end position="20"/>
    </location>
</feature>
<feature type="binding site" evidence="10">
    <location>
        <position position="360"/>
    </location>
    <ligand>
        <name>Zn(2+)</name>
        <dbReference type="ChEBI" id="CHEBI:29105"/>
        <note>catalytic</note>
    </ligand>
</feature>
<dbReference type="OrthoDB" id="100605at2"/>
<evidence type="ECO:0000259" key="15">
    <source>
        <dbReference type="Pfam" id="PF11838"/>
    </source>
</evidence>
<evidence type="ECO:0000256" key="12">
    <source>
        <dbReference type="RuleBase" id="RU364040"/>
    </source>
</evidence>
<dbReference type="Gene3D" id="1.25.50.20">
    <property type="match status" value="1"/>
</dbReference>
<feature type="domain" description="Peptidase M1 membrane alanine aminopeptidase" evidence="14">
    <location>
        <begin position="269"/>
        <end position="479"/>
    </location>
</feature>
<dbReference type="PRINTS" id="PR00756">
    <property type="entry name" value="ALADIPTASE"/>
</dbReference>
<evidence type="ECO:0000256" key="7">
    <source>
        <dbReference type="ARBA" id="ARBA00022833"/>
    </source>
</evidence>
<evidence type="ECO:0000259" key="14">
    <source>
        <dbReference type="Pfam" id="PF01433"/>
    </source>
</evidence>
<keyword evidence="3 12" id="KW-0031">Aminopeptidase</keyword>
<feature type="domain" description="Aminopeptidase N-like N-terminal" evidence="16">
    <location>
        <begin position="48"/>
        <end position="224"/>
    </location>
</feature>
<evidence type="ECO:0000256" key="10">
    <source>
        <dbReference type="PIRSR" id="PIRSR634016-3"/>
    </source>
</evidence>
<reference evidence="17 18" key="1">
    <citation type="journal article" date="2014" name="Antonie Van Leeuwenhoek">
        <title>Hyphomonas beringensis sp. nov. and Hyphomonas chukchiensis sp. nov., isolated from surface seawater of the Bering Sea and Chukchi Sea.</title>
        <authorList>
            <person name="Li C."/>
            <person name="Lai Q."/>
            <person name="Li G."/>
            <person name="Dong C."/>
            <person name="Wang J."/>
            <person name="Liao Y."/>
            <person name="Shao Z."/>
        </authorList>
    </citation>
    <scope>NUCLEOTIDE SEQUENCE [LARGE SCALE GENOMIC DNA]</scope>
    <source>
        <strain evidence="17 18">MHS-3</strain>
    </source>
</reference>
<dbReference type="SUPFAM" id="SSF55486">
    <property type="entry name" value="Metalloproteases ('zincins'), catalytic domain"/>
    <property type="match status" value="1"/>
</dbReference>
<dbReference type="Gene3D" id="2.60.40.1730">
    <property type="entry name" value="tricorn interacting facor f3 domain"/>
    <property type="match status" value="1"/>
</dbReference>
<dbReference type="GO" id="GO:0043171">
    <property type="term" value="P:peptide catabolic process"/>
    <property type="evidence" value="ECO:0007669"/>
    <property type="project" value="TreeGrafter"/>
</dbReference>
<dbReference type="InterPro" id="IPR042097">
    <property type="entry name" value="Aminopeptidase_N-like_N_sf"/>
</dbReference>
<dbReference type="SUPFAM" id="SSF63737">
    <property type="entry name" value="Leukotriene A4 hydrolase N-terminal domain"/>
    <property type="match status" value="1"/>
</dbReference>
<evidence type="ECO:0000256" key="9">
    <source>
        <dbReference type="PIRSR" id="PIRSR634016-1"/>
    </source>
</evidence>
<dbReference type="GO" id="GO:0042277">
    <property type="term" value="F:peptide binding"/>
    <property type="evidence" value="ECO:0007669"/>
    <property type="project" value="TreeGrafter"/>
</dbReference>
<keyword evidence="5 10" id="KW-0479">Metal-binding</keyword>
<evidence type="ECO:0000256" key="13">
    <source>
        <dbReference type="SAM" id="SignalP"/>
    </source>
</evidence>
<dbReference type="GO" id="GO:0070006">
    <property type="term" value="F:metalloaminopeptidase activity"/>
    <property type="evidence" value="ECO:0007669"/>
    <property type="project" value="TreeGrafter"/>
</dbReference>
<comment type="catalytic activity">
    <reaction evidence="1">
        <text>Release of an N-terminal amino acid, Xaa-|-Yaa- from a peptide, amide or arylamide. Xaa is preferably Ala, but may be most amino acids including Pro (slow action). When a terminal hydrophobic residue is followed by a prolyl residue, the two may be released as an intact Xaa-Pro dipeptide.</text>
        <dbReference type="EC" id="3.4.11.2"/>
    </reaction>
</comment>
<dbReference type="InterPro" id="IPR045357">
    <property type="entry name" value="Aminopeptidase_N-like_N"/>
</dbReference>
<feature type="site" description="Transition state stabilizer" evidence="11">
    <location>
        <position position="422"/>
    </location>
</feature>
<evidence type="ECO:0000256" key="2">
    <source>
        <dbReference type="ARBA" id="ARBA00010136"/>
    </source>
</evidence>
<dbReference type="AlphaFoldDB" id="A0A069E1B0"/>
<dbReference type="EC" id="3.4.11.-" evidence="12"/>
<evidence type="ECO:0000256" key="4">
    <source>
        <dbReference type="ARBA" id="ARBA00022670"/>
    </source>
</evidence>
<gene>
    <name evidence="17" type="ORF">HAD_16167</name>
</gene>
<dbReference type="GO" id="GO:0005615">
    <property type="term" value="C:extracellular space"/>
    <property type="evidence" value="ECO:0007669"/>
    <property type="project" value="TreeGrafter"/>
</dbReference>
<dbReference type="STRING" id="1280949.HAD_16167"/>
<feature type="active site" description="Proton acceptor" evidence="9">
    <location>
        <position position="338"/>
    </location>
</feature>
<evidence type="ECO:0000313" key="17">
    <source>
        <dbReference type="EMBL" id="KCZ83239.1"/>
    </source>
</evidence>
<dbReference type="Pfam" id="PF11838">
    <property type="entry name" value="ERAP1_C"/>
    <property type="match status" value="1"/>
</dbReference>
<dbReference type="Gene3D" id="1.10.390.10">
    <property type="entry name" value="Neutral Protease Domain 2"/>
    <property type="match status" value="1"/>
</dbReference>
<evidence type="ECO:0000313" key="18">
    <source>
        <dbReference type="Proteomes" id="UP000027446"/>
    </source>
</evidence>
<dbReference type="GO" id="GO:0005737">
    <property type="term" value="C:cytoplasm"/>
    <property type="evidence" value="ECO:0007669"/>
    <property type="project" value="TreeGrafter"/>
</dbReference>
<dbReference type="EMBL" id="ARYH01000003">
    <property type="protein sequence ID" value="KCZ83239.1"/>
    <property type="molecule type" value="Genomic_DNA"/>
</dbReference>
<dbReference type="GO" id="GO:0016285">
    <property type="term" value="F:alanyl aminopeptidase activity"/>
    <property type="evidence" value="ECO:0007669"/>
    <property type="project" value="UniProtKB-EC"/>
</dbReference>
<keyword evidence="18" id="KW-1185">Reference proteome</keyword>
<dbReference type="eggNOG" id="COG0308">
    <property type="taxonomic scope" value="Bacteria"/>
</dbReference>
<organism evidence="17 18">
    <name type="scientific">Hyphomonas adhaerens MHS-3</name>
    <dbReference type="NCBI Taxonomy" id="1280949"/>
    <lineage>
        <taxon>Bacteria</taxon>
        <taxon>Pseudomonadati</taxon>
        <taxon>Pseudomonadota</taxon>
        <taxon>Alphaproteobacteria</taxon>
        <taxon>Hyphomonadales</taxon>
        <taxon>Hyphomonadaceae</taxon>
        <taxon>Hyphomonas</taxon>
    </lineage>
</organism>
<comment type="caution">
    <text evidence="17">The sequence shown here is derived from an EMBL/GenBank/DDBJ whole genome shotgun (WGS) entry which is preliminary data.</text>
</comment>
<feature type="binding site" evidence="10">
    <location>
        <position position="341"/>
    </location>
    <ligand>
        <name>Zn(2+)</name>
        <dbReference type="ChEBI" id="CHEBI:29105"/>
        <note>catalytic</note>
    </ligand>
</feature>
<keyword evidence="6 12" id="KW-0378">Hydrolase</keyword>
<dbReference type="PANTHER" id="PTHR11533:SF174">
    <property type="entry name" value="PUROMYCIN-SENSITIVE AMINOPEPTIDASE-RELATED"/>
    <property type="match status" value="1"/>
</dbReference>
<keyword evidence="4 12" id="KW-0645">Protease</keyword>
<dbReference type="GO" id="GO:0006508">
    <property type="term" value="P:proteolysis"/>
    <property type="evidence" value="ECO:0007669"/>
    <property type="project" value="UniProtKB-KW"/>
</dbReference>
<comment type="cofactor">
    <cofactor evidence="10 12">
        <name>Zn(2+)</name>
        <dbReference type="ChEBI" id="CHEBI:29105"/>
    </cofactor>
    <text evidence="10 12">Binds 1 zinc ion per subunit.</text>
</comment>
<dbReference type="InterPro" id="IPR014782">
    <property type="entry name" value="Peptidase_M1_dom"/>
</dbReference>
<evidence type="ECO:0000259" key="16">
    <source>
        <dbReference type="Pfam" id="PF17900"/>
    </source>
</evidence>
<dbReference type="InterPro" id="IPR024571">
    <property type="entry name" value="ERAP1-like_C_dom"/>
</dbReference>
<feature type="chain" id="PRO_5001660602" description="Aminopeptidase" evidence="13">
    <location>
        <begin position="21"/>
        <end position="888"/>
    </location>
</feature>
<evidence type="ECO:0000256" key="5">
    <source>
        <dbReference type="ARBA" id="ARBA00022723"/>
    </source>
</evidence>
<dbReference type="InterPro" id="IPR050344">
    <property type="entry name" value="Peptidase_M1_aminopeptidases"/>
</dbReference>
<dbReference type="InterPro" id="IPR027268">
    <property type="entry name" value="Peptidase_M4/M1_CTD_sf"/>
</dbReference>
<keyword evidence="7 10" id="KW-0862">Zinc</keyword>
<sequence length="888" mass="95511">MRYLAASLLLLLAACVQPSAFGPQVRAVPMDDLRAAAPSGRLSGVAQPVAYRVEMTVDPREAAFAGHVGIDVNLQTSAPGIWMHGADLDVSSVTVTAGGETRPASWTEVDPTGVVWVGFPNRVHAGGITLTIDYTAAFDANLAGLFRVEEKGEAYALAKSESIQARRFLPSFDEPGFKAPFDFTLIVPEDMLAIGNTPVASRVPDKPGFDRVTFLRTRPLSTYLLSVAVGNFEKVPAGTIPVNALRDWPVPLTGYARAGKGEELDAILSITPAIVEFFEEALEQPYPYEKLDIIAAPQWPSGATELAAAITYRESRILANETSGALFLRSMKGVHAHELSHMWFGDLVTPPWWDDLWLKEGIASWAEPAVLSVLEPDGGYDIQAVADAVAAMRLDSLSSARAVAQPITENADIRNAYDAITYNKGQAVLGMVDAWFGPDQFRPALGKYIAEYADGAADSEEFFRAIGRTTGNPDIGQSLKTFVTQNGVPLLETDLQCTSIGAKVVLEQSRYRPLGSDADPNRHWIVPVCVSWREGDASGRSCTLLKARRQVMPLEGATCPDAYHPNANGTGYYRFNLAGDGWNKLIAVLPGLSAAEALTAIDSAEADFDAGEMDAATLRRVLAAGAQHDDAAVAAAVLGIYADLMEQLDDAPGLRADAEAASARLRAQMTDQGGDPELEASLAEFDATILKQEAARTDLAAKMDTWLTDPEADGNLSSDLYASGLLVLLDQGGQAAYDRVLTAYDEIDNPAFGQSVARALGSVTDPDQAARTRGLIASAALGPRETYTMALLQMKTPETREAMWAYLEDNFPAFLKAIPAQWKRRTPRLASYFCDSEGLDALNALFEEYGDLAEGHARELSLAREQIHLCMARKAATEADLEAAFAAP</sequence>
<dbReference type="PROSITE" id="PS51257">
    <property type="entry name" value="PROKAR_LIPOPROTEIN"/>
    <property type="match status" value="1"/>
</dbReference>
<evidence type="ECO:0000256" key="6">
    <source>
        <dbReference type="ARBA" id="ARBA00022801"/>
    </source>
</evidence>
<dbReference type="Pfam" id="PF17900">
    <property type="entry name" value="Peptidase_M1_N"/>
    <property type="match status" value="1"/>
</dbReference>
<dbReference type="Proteomes" id="UP000027446">
    <property type="component" value="Unassembled WGS sequence"/>
</dbReference>
<dbReference type="PATRIC" id="fig|1280949.3.peg.3283"/>